<dbReference type="VEuPathDB" id="FungiDB:EMCG_05221"/>
<feature type="compositionally biased region" description="Pro residues" evidence="1">
    <location>
        <begin position="224"/>
        <end position="235"/>
    </location>
</feature>
<dbReference type="Proteomes" id="UP000034164">
    <property type="component" value="Unassembled WGS sequence"/>
</dbReference>
<evidence type="ECO:0000313" key="3">
    <source>
        <dbReference type="Proteomes" id="UP000034164"/>
    </source>
</evidence>
<name>A0A0G2IXW2_9EURO</name>
<proteinExistence type="predicted"/>
<dbReference type="AlphaFoldDB" id="A0A0G2IXW2"/>
<feature type="region of interest" description="Disordered" evidence="1">
    <location>
        <begin position="1"/>
        <end position="76"/>
    </location>
</feature>
<evidence type="ECO:0000256" key="1">
    <source>
        <dbReference type="SAM" id="MobiDB-lite"/>
    </source>
</evidence>
<organism evidence="2 3">
    <name type="scientific">[Emmonsia] crescens</name>
    <dbReference type="NCBI Taxonomy" id="73230"/>
    <lineage>
        <taxon>Eukaryota</taxon>
        <taxon>Fungi</taxon>
        <taxon>Dikarya</taxon>
        <taxon>Ascomycota</taxon>
        <taxon>Pezizomycotina</taxon>
        <taxon>Eurotiomycetes</taxon>
        <taxon>Eurotiomycetidae</taxon>
        <taxon>Onygenales</taxon>
        <taxon>Ajellomycetaceae</taxon>
        <taxon>Emergomyces</taxon>
    </lineage>
</organism>
<protein>
    <submittedName>
        <fullName evidence="2">Uncharacterized protein</fullName>
    </submittedName>
</protein>
<dbReference type="OrthoDB" id="2103031at2759"/>
<feature type="compositionally biased region" description="Low complexity" evidence="1">
    <location>
        <begin position="236"/>
        <end position="252"/>
    </location>
</feature>
<feature type="compositionally biased region" description="Pro residues" evidence="1">
    <location>
        <begin position="38"/>
        <end position="47"/>
    </location>
</feature>
<comment type="caution">
    <text evidence="2">The sequence shown here is derived from an EMBL/GenBank/DDBJ whole genome shotgun (WGS) entry which is preliminary data.</text>
</comment>
<dbReference type="EMBL" id="LCZI01001610">
    <property type="protein sequence ID" value="KKZ60039.1"/>
    <property type="molecule type" value="Genomic_DNA"/>
</dbReference>
<gene>
    <name evidence="2" type="ORF">EMCG_05221</name>
</gene>
<reference evidence="3" key="1">
    <citation type="journal article" date="2015" name="PLoS Genet.">
        <title>The dynamic genome and transcriptome of the human fungal pathogen Blastomyces and close relative Emmonsia.</title>
        <authorList>
            <person name="Munoz J.F."/>
            <person name="Gauthier G.M."/>
            <person name="Desjardins C.A."/>
            <person name="Gallo J.E."/>
            <person name="Holder J."/>
            <person name="Sullivan T.D."/>
            <person name="Marty A.J."/>
            <person name="Carmen J.C."/>
            <person name="Chen Z."/>
            <person name="Ding L."/>
            <person name="Gujja S."/>
            <person name="Magrini V."/>
            <person name="Misas E."/>
            <person name="Mitreva M."/>
            <person name="Priest M."/>
            <person name="Saif S."/>
            <person name="Whiston E.A."/>
            <person name="Young S."/>
            <person name="Zeng Q."/>
            <person name="Goldman W.E."/>
            <person name="Mardis E.R."/>
            <person name="Taylor J.W."/>
            <person name="McEwen J.G."/>
            <person name="Clay O.K."/>
            <person name="Klein B.S."/>
            <person name="Cuomo C.A."/>
        </authorList>
    </citation>
    <scope>NUCLEOTIDE SEQUENCE [LARGE SCALE GENOMIC DNA]</scope>
    <source>
        <strain evidence="3">UAMH 3008</strain>
    </source>
</reference>
<feature type="region of interest" description="Disordered" evidence="1">
    <location>
        <begin position="204"/>
        <end position="263"/>
    </location>
</feature>
<evidence type="ECO:0000313" key="2">
    <source>
        <dbReference type="EMBL" id="KKZ60039.1"/>
    </source>
</evidence>
<sequence length="332" mass="37056">MGWFWGNSDGSDPTKNLDPSLKDFLQQETPARYDPATVQPPSPPSPPSQKQQPLPQPTPTDESTPSDKPSVPSASLFPDGRYAHLWKDYRPAGELESASMSPAERVIDQFKKRKEVLNRVALENCAEEQLDLSMCFKSGTVKERATMCGAKNSKFSRCYTMQIKFLQALGYASAFEFDPDKEERIQMHADKLYHQMLDYERRVEEAKAAGQEPPPPQSLFKPNLQPPQSPTPIPTPTTTTTATTTGSQPASSDLEIPGGGKVPVGVKFKKPLKNMTPHERELELQVLQQKRAQQGIYLQEVGPVLQAENQARDKRREKLSGWFGETIGKFLA</sequence>
<accession>A0A0G2IXW2</accession>